<protein>
    <submittedName>
        <fullName evidence="6">Restriction modification enzyme subunit S2B</fullName>
    </submittedName>
</protein>
<dbReference type="InterPro" id="IPR000055">
    <property type="entry name" value="Restrct_endonuc_typeI_TRD"/>
</dbReference>
<evidence type="ECO:0000256" key="2">
    <source>
        <dbReference type="ARBA" id="ARBA00022747"/>
    </source>
</evidence>
<organism evidence="6 7">
    <name type="scientific">Mycoplasmopsis bovirhinis</name>
    <dbReference type="NCBI Taxonomy" id="29553"/>
    <lineage>
        <taxon>Bacteria</taxon>
        <taxon>Bacillati</taxon>
        <taxon>Mycoplasmatota</taxon>
        <taxon>Mycoplasmoidales</taxon>
        <taxon>Metamycoplasmataceae</taxon>
        <taxon>Mycoplasmopsis</taxon>
    </lineage>
</organism>
<dbReference type="CDD" id="cd17255">
    <property type="entry name" value="RMtype1_S_Fco49512ORF2615P-TRD2-CR2_like"/>
    <property type="match status" value="2"/>
</dbReference>
<sequence length="385" mass="44512">MNKIEVLIKELCPDGVEYKKVAELFTLSRGIVISKKYINDNPGPYPVYSSQTENNGELGKIETYNYDGEYLSWTTDGAYAGTVFYRNGKFNVTNVCGLLTPKTNNNIKYLYYALSIHTKEHVNIGMGNAKLISNVMAQITIPLPPRAIQDEIVKILDNFTELTTELTTELKDRIKQYEYYRDKLLSFDDQKDKIEYKRVDELFNVSRGKTMSKIYMMENKGPYPVYSSSTLNNGEIGKINTYQYDGEYLTWTTDGYAGTVFYRNEKFNITNVCGLLTPKTNNNIKYLYYALSIRTKDHVNHSSVNAKLMSNVMAKILLPIPPLPVQDRIAEVLDNFEKICKDLKIGLPSEIQLRQKQYEYYRNLLLSFNIDDIKRERERETIILD</sequence>
<dbReference type="GO" id="GO:0003677">
    <property type="term" value="F:DNA binding"/>
    <property type="evidence" value="ECO:0007669"/>
    <property type="project" value="UniProtKB-KW"/>
</dbReference>
<proteinExistence type="inferred from homology"/>
<keyword evidence="2" id="KW-0680">Restriction system</keyword>
<reference evidence="6 7" key="1">
    <citation type="submission" date="2019-01" db="EMBL/GenBank/DDBJ databases">
        <authorList>
            <consortium name="Pathogen Informatics"/>
        </authorList>
    </citation>
    <scope>NUCLEOTIDE SEQUENCE [LARGE SCALE GENOMIC DNA]</scope>
    <source>
        <strain evidence="6 7">NCTC10118</strain>
    </source>
</reference>
<dbReference type="REBASE" id="298513">
    <property type="entry name" value="S.Mbo10118ORF548P"/>
</dbReference>
<dbReference type="InterPro" id="IPR051212">
    <property type="entry name" value="Type-I_RE_S_subunit"/>
</dbReference>
<dbReference type="Proteomes" id="UP000289952">
    <property type="component" value="Chromosome"/>
</dbReference>
<evidence type="ECO:0000256" key="3">
    <source>
        <dbReference type="ARBA" id="ARBA00023125"/>
    </source>
</evidence>
<comment type="subunit">
    <text evidence="4">The methyltransferase is composed of M and S polypeptides.</text>
</comment>
<dbReference type="RefSeq" id="WP_129621738.1">
    <property type="nucleotide sequence ID" value="NZ_LR214972.1"/>
</dbReference>
<accession>A0A449AEV4</accession>
<gene>
    <name evidence="6" type="ORF">NCTC10118_00548</name>
</gene>
<dbReference type="Pfam" id="PF01420">
    <property type="entry name" value="Methylase_S"/>
    <property type="match status" value="2"/>
</dbReference>
<evidence type="ECO:0000256" key="4">
    <source>
        <dbReference type="ARBA" id="ARBA00038652"/>
    </source>
</evidence>
<dbReference type="PANTHER" id="PTHR43140:SF1">
    <property type="entry name" value="TYPE I RESTRICTION ENZYME ECOKI SPECIFICITY SUBUNIT"/>
    <property type="match status" value="1"/>
</dbReference>
<comment type="similarity">
    <text evidence="1">Belongs to the type-I restriction system S methylase family.</text>
</comment>
<dbReference type="InterPro" id="IPR044946">
    <property type="entry name" value="Restrct_endonuc_typeI_TRD_sf"/>
</dbReference>
<evidence type="ECO:0000256" key="1">
    <source>
        <dbReference type="ARBA" id="ARBA00010923"/>
    </source>
</evidence>
<dbReference type="SUPFAM" id="SSF116734">
    <property type="entry name" value="DNA methylase specificity domain"/>
    <property type="match status" value="2"/>
</dbReference>
<evidence type="ECO:0000259" key="5">
    <source>
        <dbReference type="Pfam" id="PF01420"/>
    </source>
</evidence>
<dbReference type="OrthoDB" id="396674at2"/>
<dbReference type="GO" id="GO:0009307">
    <property type="term" value="P:DNA restriction-modification system"/>
    <property type="evidence" value="ECO:0007669"/>
    <property type="project" value="UniProtKB-KW"/>
</dbReference>
<name>A0A449AEV4_9BACT</name>
<keyword evidence="3" id="KW-0238">DNA-binding</keyword>
<keyword evidence="7" id="KW-1185">Reference proteome</keyword>
<evidence type="ECO:0000313" key="7">
    <source>
        <dbReference type="Proteomes" id="UP000289952"/>
    </source>
</evidence>
<dbReference type="EMBL" id="LR214972">
    <property type="protein sequence ID" value="VEU63521.1"/>
    <property type="molecule type" value="Genomic_DNA"/>
</dbReference>
<dbReference type="PANTHER" id="PTHR43140">
    <property type="entry name" value="TYPE-1 RESTRICTION ENZYME ECOKI SPECIFICITY PROTEIN"/>
    <property type="match status" value="1"/>
</dbReference>
<feature type="domain" description="Type I restriction modification DNA specificity" evidence="5">
    <location>
        <begin position="13"/>
        <end position="176"/>
    </location>
</feature>
<dbReference type="AlphaFoldDB" id="A0A449AEV4"/>
<dbReference type="Gene3D" id="3.90.220.20">
    <property type="entry name" value="DNA methylase specificity domains"/>
    <property type="match status" value="2"/>
</dbReference>
<evidence type="ECO:0000313" key="6">
    <source>
        <dbReference type="EMBL" id="VEU63521.1"/>
    </source>
</evidence>
<feature type="domain" description="Type I restriction modification DNA specificity" evidence="5">
    <location>
        <begin position="193"/>
        <end position="352"/>
    </location>
</feature>